<evidence type="ECO:0000313" key="3">
    <source>
        <dbReference type="EMBL" id="WGK94336.1"/>
    </source>
</evidence>
<dbReference type="EMBL" id="CP092332">
    <property type="protein sequence ID" value="WGK94336.1"/>
    <property type="molecule type" value="Genomic_DNA"/>
</dbReference>
<name>A0ABY8N641_9FLAO</name>
<keyword evidence="4" id="KW-1185">Reference proteome</keyword>
<protein>
    <submittedName>
        <fullName evidence="3">MlaD family protein</fullName>
    </submittedName>
</protein>
<keyword evidence="1" id="KW-0472">Membrane</keyword>
<dbReference type="InterPro" id="IPR052336">
    <property type="entry name" value="MlaD_Phospholipid_Transporter"/>
</dbReference>
<proteinExistence type="predicted"/>
<reference evidence="3 4" key="1">
    <citation type="submission" date="2023-06" db="EMBL/GenBank/DDBJ databases">
        <title>Complete Genome Sequence of Flavobacterium keumense K3R-10.</title>
        <authorList>
            <person name="Jeong H."/>
            <person name="Jhang S.Y."/>
            <person name="Kim J.N."/>
        </authorList>
    </citation>
    <scope>NUCLEOTIDE SEQUENCE [LARGE SCALE GENOMIC DNA]</scope>
    <source>
        <strain evidence="3 4">K3R-10</strain>
    </source>
</reference>
<dbReference type="RefSeq" id="WP_264532938.1">
    <property type="nucleotide sequence ID" value="NZ_CP092332.1"/>
</dbReference>
<dbReference type="PANTHER" id="PTHR33371">
    <property type="entry name" value="INTERMEMBRANE PHOSPHOLIPID TRANSPORT SYSTEM BINDING PROTEIN MLAD-RELATED"/>
    <property type="match status" value="1"/>
</dbReference>
<keyword evidence="1" id="KW-1133">Transmembrane helix</keyword>
<evidence type="ECO:0000259" key="2">
    <source>
        <dbReference type="Pfam" id="PF02470"/>
    </source>
</evidence>
<organism evidence="3 4">
    <name type="scientific">Flavobacterium keumense</name>
    <dbReference type="NCBI Taxonomy" id="1306518"/>
    <lineage>
        <taxon>Bacteria</taxon>
        <taxon>Pseudomonadati</taxon>
        <taxon>Bacteroidota</taxon>
        <taxon>Flavobacteriia</taxon>
        <taxon>Flavobacteriales</taxon>
        <taxon>Flavobacteriaceae</taxon>
        <taxon>Flavobacterium</taxon>
    </lineage>
</organism>
<evidence type="ECO:0000313" key="4">
    <source>
        <dbReference type="Proteomes" id="UP001232117"/>
    </source>
</evidence>
<accession>A0ABY8N641</accession>
<dbReference type="Proteomes" id="UP001232117">
    <property type="component" value="Chromosome"/>
</dbReference>
<sequence length="330" mass="35866">MKLSREIKTAVLVIASILLFIWGYSFLKGKELFANYKTFYVEYENVEGLAKSAPVTLNGLTIGKVNDIKIEETTGKLIVELQITSDFPISATSAAVLYEPGLIGGKQIAIEPDFTSKTLATNGQHLKGGVKLSLSASVQEKLVPLQTKLESILDNTDKLLSGVNAVLDKKSQENIKKSLVELSKTMEELHATSTNASAILNENKSDFKVVIANFKKVSADFVAISNSLDKAGLGNTVEGLNKTLAKVDGLMTDLQSGKGSVGKLLKDEALYNNLKATTKEMELLLQDLRLHPTRYINVSVFGKKNKPYISPVQDSVSVKVDQTSVSKVKN</sequence>
<feature type="domain" description="Mce/MlaD" evidence="2">
    <location>
        <begin position="36"/>
        <end position="112"/>
    </location>
</feature>
<dbReference type="PANTHER" id="PTHR33371:SF4">
    <property type="entry name" value="INTERMEMBRANE PHOSPHOLIPID TRANSPORT SYSTEM BINDING PROTEIN MLAD"/>
    <property type="match status" value="1"/>
</dbReference>
<gene>
    <name evidence="3" type="ORF">MG292_09655</name>
</gene>
<dbReference type="Pfam" id="PF02470">
    <property type="entry name" value="MlaD"/>
    <property type="match status" value="1"/>
</dbReference>
<evidence type="ECO:0000256" key="1">
    <source>
        <dbReference type="SAM" id="Phobius"/>
    </source>
</evidence>
<feature type="transmembrane region" description="Helical" evidence="1">
    <location>
        <begin position="7"/>
        <end position="27"/>
    </location>
</feature>
<dbReference type="InterPro" id="IPR003399">
    <property type="entry name" value="Mce/MlaD"/>
</dbReference>
<keyword evidence="1" id="KW-0812">Transmembrane</keyword>